<evidence type="ECO:0000256" key="2">
    <source>
        <dbReference type="ARBA" id="ARBA00004651"/>
    </source>
</evidence>
<comment type="function">
    <text evidence="1">Required for nicotinamide riboside transport across the inner membrane.</text>
</comment>
<feature type="transmembrane region" description="Helical" evidence="10">
    <location>
        <begin position="103"/>
        <end position="124"/>
    </location>
</feature>
<proteinExistence type="inferred from homology"/>
<keyword evidence="6" id="KW-1003">Cell membrane</keyword>
<comment type="similarity">
    <text evidence="3">Belongs to the nicotinamide ribonucleoside (NR) uptake permease (TC 4.B.1) family.</text>
</comment>
<evidence type="ECO:0000313" key="12">
    <source>
        <dbReference type="Proteomes" id="UP000288058"/>
    </source>
</evidence>
<dbReference type="AlphaFoldDB" id="A0A432YUN6"/>
<evidence type="ECO:0000256" key="7">
    <source>
        <dbReference type="ARBA" id="ARBA00022692"/>
    </source>
</evidence>
<keyword evidence="8 10" id="KW-1133">Transmembrane helix</keyword>
<dbReference type="OrthoDB" id="9791248at2"/>
<dbReference type="NCBIfam" id="TIGR01528">
    <property type="entry name" value="NMN_trans_PnuC"/>
    <property type="match status" value="1"/>
</dbReference>
<dbReference type="InterPro" id="IPR006419">
    <property type="entry name" value="NMN_transpt_PnuC"/>
</dbReference>
<comment type="caution">
    <text evidence="11">The sequence shown here is derived from an EMBL/GenBank/DDBJ whole genome shotgun (WGS) entry which is preliminary data.</text>
</comment>
<comment type="subcellular location">
    <subcellularLocation>
        <location evidence="2">Cell membrane</location>
        <topology evidence="2">Multi-pass membrane protein</topology>
    </subcellularLocation>
</comment>
<evidence type="ECO:0000256" key="5">
    <source>
        <dbReference type="ARBA" id="ARBA00022448"/>
    </source>
</evidence>
<dbReference type="PANTHER" id="PTHR36122:SF2">
    <property type="entry name" value="NICOTINAMIDE RIBOSIDE TRANSPORTER PNUC"/>
    <property type="match status" value="1"/>
</dbReference>
<dbReference type="RefSeq" id="WP_126782853.1">
    <property type="nucleotide sequence ID" value="NZ_PIQC01000008.1"/>
</dbReference>
<reference evidence="12" key="1">
    <citation type="journal article" date="2018" name="Front. Microbiol.">
        <title>Genome-Based Analysis Reveals the Taxonomy and Diversity of the Family Idiomarinaceae.</title>
        <authorList>
            <person name="Liu Y."/>
            <person name="Lai Q."/>
            <person name="Shao Z."/>
        </authorList>
    </citation>
    <scope>NUCLEOTIDE SEQUENCE [LARGE SCALE GENOMIC DNA]</scope>
    <source>
        <strain evidence="12">R22</strain>
    </source>
</reference>
<protein>
    <recommendedName>
        <fullName evidence="4">Nicotinamide riboside transporter PnuC</fullName>
    </recommendedName>
</protein>
<feature type="transmembrane region" description="Helical" evidence="10">
    <location>
        <begin position="176"/>
        <end position="193"/>
    </location>
</feature>
<dbReference type="GO" id="GO:0005886">
    <property type="term" value="C:plasma membrane"/>
    <property type="evidence" value="ECO:0007669"/>
    <property type="project" value="UniProtKB-SubCell"/>
</dbReference>
<evidence type="ECO:0000256" key="3">
    <source>
        <dbReference type="ARBA" id="ARBA00006669"/>
    </source>
</evidence>
<dbReference type="PANTHER" id="PTHR36122">
    <property type="entry name" value="NICOTINAMIDE RIBOSIDE TRANSPORTER PNUC"/>
    <property type="match status" value="1"/>
</dbReference>
<dbReference type="Pfam" id="PF04973">
    <property type="entry name" value="NMN_transporter"/>
    <property type="match status" value="1"/>
</dbReference>
<feature type="transmembrane region" description="Helical" evidence="10">
    <location>
        <begin position="40"/>
        <end position="59"/>
    </location>
</feature>
<keyword evidence="9 10" id="KW-0472">Membrane</keyword>
<dbReference type="Proteomes" id="UP000288058">
    <property type="component" value="Unassembled WGS sequence"/>
</dbReference>
<evidence type="ECO:0000256" key="4">
    <source>
        <dbReference type="ARBA" id="ARBA00017522"/>
    </source>
</evidence>
<evidence type="ECO:0000256" key="8">
    <source>
        <dbReference type="ARBA" id="ARBA00022989"/>
    </source>
</evidence>
<dbReference type="GO" id="GO:0034257">
    <property type="term" value="F:nicotinamide riboside transmembrane transporter activity"/>
    <property type="evidence" value="ECO:0007669"/>
    <property type="project" value="InterPro"/>
</dbReference>
<dbReference type="EMBL" id="PIQC01000008">
    <property type="protein sequence ID" value="RUO67026.1"/>
    <property type="molecule type" value="Genomic_DNA"/>
</dbReference>
<gene>
    <name evidence="11" type="ORF">CWI78_10985</name>
</gene>
<organism evidence="11 12">
    <name type="scientific">Idiomarina ramblicola</name>
    <dbReference type="NCBI Taxonomy" id="263724"/>
    <lineage>
        <taxon>Bacteria</taxon>
        <taxon>Pseudomonadati</taxon>
        <taxon>Pseudomonadota</taxon>
        <taxon>Gammaproteobacteria</taxon>
        <taxon>Alteromonadales</taxon>
        <taxon>Idiomarinaceae</taxon>
        <taxon>Idiomarina</taxon>
    </lineage>
</organism>
<name>A0A432YUN6_9GAMM</name>
<accession>A0A432YUN6</accession>
<evidence type="ECO:0000256" key="1">
    <source>
        <dbReference type="ARBA" id="ARBA00002672"/>
    </source>
</evidence>
<evidence type="ECO:0000256" key="9">
    <source>
        <dbReference type="ARBA" id="ARBA00023136"/>
    </source>
</evidence>
<keyword evidence="5" id="KW-0813">Transport</keyword>
<sequence length="208" mass="24134">MPESLLESWLEQLMVSSPWELTALVMALGYLVLAAHQRQWCWAAAAVSCTIYAVLFWQGKLYMESLLQTIYIALAGYGWWQWQRQQSAAKESPDGAKYPLRWHLLQWAWLVPLAAGIAYLLSVYTDADAVWLDTYTTIFSLLATWLVTKKAYETWWYWLVIDSVYVYLYASKGFVATALLFVVYLILVVYAMWRWRHDTSLKSVSETG</sequence>
<evidence type="ECO:0000256" key="6">
    <source>
        <dbReference type="ARBA" id="ARBA00022475"/>
    </source>
</evidence>
<evidence type="ECO:0000313" key="11">
    <source>
        <dbReference type="EMBL" id="RUO67026.1"/>
    </source>
</evidence>
<feature type="transmembrane region" description="Helical" evidence="10">
    <location>
        <begin position="12"/>
        <end position="33"/>
    </location>
</feature>
<keyword evidence="7 10" id="KW-0812">Transmembrane</keyword>
<keyword evidence="12" id="KW-1185">Reference proteome</keyword>
<evidence type="ECO:0000256" key="10">
    <source>
        <dbReference type="SAM" id="Phobius"/>
    </source>
</evidence>